<feature type="compositionally biased region" description="Acidic residues" evidence="1">
    <location>
        <begin position="101"/>
        <end position="114"/>
    </location>
</feature>
<dbReference type="EMBL" id="JAHXZJ010001492">
    <property type="protein sequence ID" value="KAH0552307.1"/>
    <property type="molecule type" value="Genomic_DNA"/>
</dbReference>
<proteinExistence type="predicted"/>
<feature type="compositionally biased region" description="Low complexity" evidence="1">
    <location>
        <begin position="122"/>
        <end position="133"/>
    </location>
</feature>
<accession>A0AAV7I287</accession>
<dbReference type="AlphaFoldDB" id="A0AAV7I287"/>
<evidence type="ECO:0000256" key="1">
    <source>
        <dbReference type="SAM" id="MobiDB-lite"/>
    </source>
</evidence>
<feature type="compositionally biased region" description="Basic and acidic residues" evidence="1">
    <location>
        <begin position="71"/>
        <end position="89"/>
    </location>
</feature>
<dbReference type="Proteomes" id="UP000826195">
    <property type="component" value="Unassembled WGS sequence"/>
</dbReference>
<gene>
    <name evidence="2" type="ORF">KQX54_008581</name>
</gene>
<sequence>MKKSQLYSRSSQYRILKDSQERDDSSSDEEVDRINSNRGQPREINQNCRSTRSFNNTNCNRSDENENDESLSEKDADNVYDDNNDHGFEEAENIPNNRDINDEEMYETDSDDDSENSRESDGSSSFEESSTSENDTDSDDDMRNGSPNNNENLDSPLYENAPLSCGEKTIFHLRGIPMGYLYINRQSSVYGLFLIINELHFHLRSQLKNLFVADFWFGPKKPEANLFMNSFRHNLEIIYNGIFVSIPGHQNPVKIRGMIICGTCDLPAKAGFLNMKGHQGIYDCCKCKIKSEKLDLCENCEKNSSYFAIINECTVDKAVISNEHLDIGSIGRRSDKAMVAEEISKLELVCYYIEKDKENNSFYVMEPVNNREFF</sequence>
<feature type="compositionally biased region" description="Polar residues" evidence="1">
    <location>
        <begin position="1"/>
        <end position="13"/>
    </location>
</feature>
<reference evidence="2 3" key="1">
    <citation type="journal article" date="2021" name="J. Hered.">
        <title>A chromosome-level genome assembly of the parasitoid wasp, Cotesia glomerata (Hymenoptera: Braconidae).</title>
        <authorList>
            <person name="Pinto B.J."/>
            <person name="Weis J.J."/>
            <person name="Gamble T."/>
            <person name="Ode P.J."/>
            <person name="Paul R."/>
            <person name="Zaspel J.M."/>
        </authorList>
    </citation>
    <scope>NUCLEOTIDE SEQUENCE [LARGE SCALE GENOMIC DNA]</scope>
    <source>
        <strain evidence="2">CgM1</strain>
    </source>
</reference>
<keyword evidence="3" id="KW-1185">Reference proteome</keyword>
<protein>
    <submittedName>
        <fullName evidence="2">Uncharacterized protein</fullName>
    </submittedName>
</protein>
<feature type="compositionally biased region" description="Basic and acidic residues" evidence="1">
    <location>
        <begin position="15"/>
        <end position="25"/>
    </location>
</feature>
<comment type="caution">
    <text evidence="2">The sequence shown here is derived from an EMBL/GenBank/DDBJ whole genome shotgun (WGS) entry which is preliminary data.</text>
</comment>
<evidence type="ECO:0000313" key="2">
    <source>
        <dbReference type="EMBL" id="KAH0552307.1"/>
    </source>
</evidence>
<evidence type="ECO:0000313" key="3">
    <source>
        <dbReference type="Proteomes" id="UP000826195"/>
    </source>
</evidence>
<feature type="compositionally biased region" description="Polar residues" evidence="1">
    <location>
        <begin position="34"/>
        <end position="57"/>
    </location>
</feature>
<feature type="region of interest" description="Disordered" evidence="1">
    <location>
        <begin position="1"/>
        <end position="159"/>
    </location>
</feature>
<organism evidence="2 3">
    <name type="scientific">Cotesia glomerata</name>
    <name type="common">Lepidopteran parasitic wasp</name>
    <name type="synonym">Apanteles glomeratus</name>
    <dbReference type="NCBI Taxonomy" id="32391"/>
    <lineage>
        <taxon>Eukaryota</taxon>
        <taxon>Metazoa</taxon>
        <taxon>Ecdysozoa</taxon>
        <taxon>Arthropoda</taxon>
        <taxon>Hexapoda</taxon>
        <taxon>Insecta</taxon>
        <taxon>Pterygota</taxon>
        <taxon>Neoptera</taxon>
        <taxon>Endopterygota</taxon>
        <taxon>Hymenoptera</taxon>
        <taxon>Apocrita</taxon>
        <taxon>Ichneumonoidea</taxon>
        <taxon>Braconidae</taxon>
        <taxon>Microgastrinae</taxon>
        <taxon>Cotesia</taxon>
    </lineage>
</organism>
<name>A0AAV7I287_COTGL</name>